<accession>A0ABU2UJL0</accession>
<reference evidence="3" key="1">
    <citation type="submission" date="2024-05" db="EMBL/GenBank/DDBJ databases">
        <title>30 novel species of actinomycetes from the DSMZ collection.</title>
        <authorList>
            <person name="Nouioui I."/>
        </authorList>
    </citation>
    <scope>NUCLEOTIDE SEQUENCE</scope>
    <source>
        <strain evidence="3">DSM 41014</strain>
    </source>
</reference>
<evidence type="ECO:0000256" key="1">
    <source>
        <dbReference type="ARBA" id="ARBA00010617"/>
    </source>
</evidence>
<comment type="caution">
    <text evidence="3">The sequence shown here is derived from an EMBL/GenBank/DDBJ whole genome shotgun (WGS) entry which is preliminary data.</text>
</comment>
<keyword evidence="2" id="KW-0408">Iron</keyword>
<comment type="similarity">
    <text evidence="1 2">Belongs to the cytochrome P450 family.</text>
</comment>
<gene>
    <name evidence="3" type="ORF">RM863_14255</name>
</gene>
<dbReference type="SUPFAM" id="SSF48264">
    <property type="entry name" value="Cytochrome P450"/>
    <property type="match status" value="1"/>
</dbReference>
<protein>
    <submittedName>
        <fullName evidence="3">Cytochrome P450</fullName>
    </submittedName>
</protein>
<keyword evidence="2" id="KW-0479">Metal-binding</keyword>
<keyword evidence="2" id="KW-0560">Oxidoreductase</keyword>
<dbReference type="Gene3D" id="1.10.630.10">
    <property type="entry name" value="Cytochrome P450"/>
    <property type="match status" value="1"/>
</dbReference>
<evidence type="ECO:0000313" key="3">
    <source>
        <dbReference type="EMBL" id="MDT0473290.1"/>
    </source>
</evidence>
<dbReference type="RefSeq" id="WP_311635265.1">
    <property type="nucleotide sequence ID" value="NZ_JAVRFF010000014.1"/>
</dbReference>
<keyword evidence="2" id="KW-0503">Monooxygenase</keyword>
<dbReference type="InterPro" id="IPR036396">
    <property type="entry name" value="Cyt_P450_sf"/>
</dbReference>
<dbReference type="PANTHER" id="PTHR46696:SF6">
    <property type="entry name" value="P450, PUTATIVE (EUROFUNG)-RELATED"/>
    <property type="match status" value="1"/>
</dbReference>
<organism evidence="3 4">
    <name type="scientific">Streptomyces hintoniae</name>
    <dbReference type="NCBI Taxonomy" id="3075521"/>
    <lineage>
        <taxon>Bacteria</taxon>
        <taxon>Bacillati</taxon>
        <taxon>Actinomycetota</taxon>
        <taxon>Actinomycetes</taxon>
        <taxon>Kitasatosporales</taxon>
        <taxon>Streptomycetaceae</taxon>
        <taxon>Streptomyces</taxon>
    </lineage>
</organism>
<dbReference type="PANTHER" id="PTHR46696">
    <property type="entry name" value="P450, PUTATIVE (EUROFUNG)-RELATED"/>
    <property type="match status" value="1"/>
</dbReference>
<dbReference type="EMBL" id="JAVRFF010000014">
    <property type="protein sequence ID" value="MDT0473290.1"/>
    <property type="molecule type" value="Genomic_DNA"/>
</dbReference>
<evidence type="ECO:0000256" key="2">
    <source>
        <dbReference type="RuleBase" id="RU000461"/>
    </source>
</evidence>
<dbReference type="Proteomes" id="UP001180489">
    <property type="component" value="Unassembled WGS sequence"/>
</dbReference>
<name>A0ABU2UJL0_9ACTN</name>
<evidence type="ECO:0000313" key="4">
    <source>
        <dbReference type="Proteomes" id="UP001180489"/>
    </source>
</evidence>
<dbReference type="InterPro" id="IPR017972">
    <property type="entry name" value="Cyt_P450_CS"/>
</dbReference>
<dbReference type="PRINTS" id="PR00359">
    <property type="entry name" value="BP450"/>
</dbReference>
<keyword evidence="4" id="KW-1185">Reference proteome</keyword>
<proteinExistence type="inferred from homology"/>
<dbReference type="InterPro" id="IPR002397">
    <property type="entry name" value="Cyt_P450_B"/>
</dbReference>
<dbReference type="InterPro" id="IPR001128">
    <property type="entry name" value="Cyt_P450"/>
</dbReference>
<keyword evidence="2" id="KW-0349">Heme</keyword>
<dbReference type="PROSITE" id="PS00086">
    <property type="entry name" value="CYTOCHROME_P450"/>
    <property type="match status" value="1"/>
</dbReference>
<dbReference type="CDD" id="cd11031">
    <property type="entry name" value="Cyp158A-like"/>
    <property type="match status" value="1"/>
</dbReference>
<dbReference type="Pfam" id="PF00067">
    <property type="entry name" value="p450"/>
    <property type="match status" value="1"/>
</dbReference>
<sequence length="395" mass="42924">MNQPEQLREFPFPHRDGLDPLPEFAELRHSAPVVRVRMPSGDTAWLVTRHADVRRVLADPCFSRARATRGSGPRYARTTTLPDSILAADPPDHSRLRRLVAPALGGRRAETMRGAIALLADELLTDLERRPMPADAVAGFTRPLPLTVICDLLGTPRVDGDRLDAWNDALRSLTAMPDAEVTAAVDDMTGYLARLVAAKRAHPGDDLLSALIAARDAGDRLSQDELISFCVVLLAGGYGTTADRLAGLIHLLLDQPDRYDLLVREPRRIPDAVEELLRYAQVTVGANLRVTTGTVTLSGVEIAEGEAVIALTSSANHDEDVHPAPDLLDLTRAAPAHLAFGHGAHFCVGAQLARVQLQEALAALARRLPTLRAAGSPEWRRGQITRSPRTLPVRW</sequence>